<dbReference type="EMBL" id="HF935605">
    <property type="protein sequence ID" value="CCX11321.1"/>
    <property type="molecule type" value="Genomic_DNA"/>
</dbReference>
<protein>
    <submittedName>
        <fullName evidence="1">Uncharacterized protein</fullName>
    </submittedName>
</protein>
<organism evidence="1 2">
    <name type="scientific">Pyronema omphalodes (strain CBS 100304)</name>
    <name type="common">Pyronema confluens</name>
    <dbReference type="NCBI Taxonomy" id="1076935"/>
    <lineage>
        <taxon>Eukaryota</taxon>
        <taxon>Fungi</taxon>
        <taxon>Dikarya</taxon>
        <taxon>Ascomycota</taxon>
        <taxon>Pezizomycotina</taxon>
        <taxon>Pezizomycetes</taxon>
        <taxon>Pezizales</taxon>
        <taxon>Pyronemataceae</taxon>
        <taxon>Pyronema</taxon>
    </lineage>
</organism>
<evidence type="ECO:0000313" key="2">
    <source>
        <dbReference type="Proteomes" id="UP000018144"/>
    </source>
</evidence>
<reference evidence="1 2" key="1">
    <citation type="journal article" date="2013" name="PLoS Genet.">
        <title>The genome and development-dependent transcriptomes of Pyronema confluens: a window into fungal evolution.</title>
        <authorList>
            <person name="Traeger S."/>
            <person name="Altegoer F."/>
            <person name="Freitag M."/>
            <person name="Gabaldon T."/>
            <person name="Kempken F."/>
            <person name="Kumar A."/>
            <person name="Marcet-Houben M."/>
            <person name="Poggeler S."/>
            <person name="Stajich J.E."/>
            <person name="Nowrousian M."/>
        </authorList>
    </citation>
    <scope>NUCLEOTIDE SEQUENCE [LARGE SCALE GENOMIC DNA]</scope>
    <source>
        <strain evidence="2">CBS 100304</strain>
        <tissue evidence="1">Vegetative mycelium</tissue>
    </source>
</reference>
<keyword evidence="2" id="KW-1185">Reference proteome</keyword>
<proteinExistence type="predicted"/>
<dbReference type="Proteomes" id="UP000018144">
    <property type="component" value="Unassembled WGS sequence"/>
</dbReference>
<dbReference type="AlphaFoldDB" id="U4LB27"/>
<name>U4LB27_PYROM</name>
<accession>U4LB27</accession>
<sequence length="172" mass="20109">MSFPRHVNERFIRLTIPEDEFGKTTHIQHRLLFLSSRALEWRGKSETIGMPANDPVLGYTKITELALKFQTLVWLLYYKRGAYKDGSYGRLSTQFSSRKMSYMACKYNPFQCTDLFQNIFTFDSTKKTRENQLPRHPQHSLRVFVCRRLGIRSLRSSWLSRLTLCASVVSSA</sequence>
<evidence type="ECO:0000313" key="1">
    <source>
        <dbReference type="EMBL" id="CCX11321.1"/>
    </source>
</evidence>
<gene>
    <name evidence="1" type="ORF">PCON_10915</name>
</gene>